<keyword evidence="3" id="KW-1185">Reference proteome</keyword>
<dbReference type="InterPro" id="IPR029004">
    <property type="entry name" value="Ribosomal_eL28/Mak16"/>
</dbReference>
<proteinExistence type="predicted"/>
<gene>
    <name evidence="2" type="primary">PmUG01_09051600</name>
    <name evidence="2" type="ORF">PMUG01_09051600</name>
</gene>
<dbReference type="GO" id="GO:0005840">
    <property type="term" value="C:ribosome"/>
    <property type="evidence" value="ECO:0007669"/>
    <property type="project" value="UniProtKB-KW"/>
</dbReference>
<dbReference type="EMBL" id="LT594630">
    <property type="protein sequence ID" value="SCN12940.1"/>
    <property type="molecule type" value="Genomic_DNA"/>
</dbReference>
<evidence type="ECO:0000313" key="3">
    <source>
        <dbReference type="Proteomes" id="UP000219813"/>
    </source>
</evidence>
<dbReference type="Pfam" id="PF01778">
    <property type="entry name" value="Ribosomal_L28e"/>
    <property type="match status" value="1"/>
</dbReference>
<dbReference type="RefSeq" id="XP_028861836.1">
    <property type="nucleotide sequence ID" value="XM_029005225.1"/>
</dbReference>
<keyword evidence="2" id="KW-0689">Ribosomal protein</keyword>
<organism evidence="2 3">
    <name type="scientific">Plasmodium malariae</name>
    <dbReference type="NCBI Taxonomy" id="5858"/>
    <lineage>
        <taxon>Eukaryota</taxon>
        <taxon>Sar</taxon>
        <taxon>Alveolata</taxon>
        <taxon>Apicomplexa</taxon>
        <taxon>Aconoidasida</taxon>
        <taxon>Haemosporida</taxon>
        <taxon>Plasmodiidae</taxon>
        <taxon>Plasmodium</taxon>
        <taxon>Plasmodium (Plasmodium)</taxon>
    </lineage>
</organism>
<dbReference type="KEGG" id="pmal:PMUG01_09051600"/>
<keyword evidence="2" id="KW-0687">Ribonucleoprotein</keyword>
<evidence type="ECO:0000259" key="1">
    <source>
        <dbReference type="Pfam" id="PF01778"/>
    </source>
</evidence>
<dbReference type="Proteomes" id="UP000219813">
    <property type="component" value="Chromosome 9"/>
</dbReference>
<accession>A0A1D3PCB8</accession>
<dbReference type="AlphaFoldDB" id="A0A1D3PCB8"/>
<evidence type="ECO:0000313" key="2">
    <source>
        <dbReference type="EMBL" id="SCN12940.1"/>
    </source>
</evidence>
<feature type="domain" description="Ribosomal eL28/Mak16" evidence="1">
    <location>
        <begin position="15"/>
        <end position="126"/>
    </location>
</feature>
<sequence length="134" mass="15407">MNCPPEQKSNLSKALVWELTKRNNCFLKKIKSGKKGYFLCDPHNISCKNTPSSSGLVKNDGMNLRFKKGKVVLCVKSTEKNVVTSKEYKARNFKKAEKLIEDNGKLEKNKSKKRLLKKYKRMSKLYNCSNKANK</sequence>
<dbReference type="GeneID" id="39869044"/>
<name>A0A1D3PCB8_PLAMA</name>
<dbReference type="OrthoDB" id="338850at2759"/>
<protein>
    <submittedName>
        <fullName evidence="2">60S ribosomal protein L28, putative</fullName>
    </submittedName>
</protein>
<dbReference type="OMA" id="WELTKKN"/>
<dbReference type="VEuPathDB" id="PlasmoDB:PmUG01_09051600"/>
<reference evidence="2 3" key="1">
    <citation type="submission" date="2016-06" db="EMBL/GenBank/DDBJ databases">
        <authorList>
            <consortium name="Pathogen Informatics"/>
        </authorList>
    </citation>
    <scope>NUCLEOTIDE SEQUENCE [LARGE SCALE GENOMIC DNA]</scope>
</reference>
<dbReference type="Gene3D" id="3.30.390.110">
    <property type="match status" value="1"/>
</dbReference>